<evidence type="ECO:0000313" key="2">
    <source>
        <dbReference type="EMBL" id="KAH7250461.1"/>
    </source>
</evidence>
<keyword evidence="3" id="KW-1185">Reference proteome</keyword>
<name>A0A9P9H4G1_FUSSL</name>
<accession>A0A9P9H4G1</accession>
<dbReference type="Proteomes" id="UP000736672">
    <property type="component" value="Unassembled WGS sequence"/>
</dbReference>
<reference evidence="2" key="1">
    <citation type="journal article" date="2021" name="Nat. Commun.">
        <title>Genetic determinants of endophytism in the Arabidopsis root mycobiome.</title>
        <authorList>
            <person name="Mesny F."/>
            <person name="Miyauchi S."/>
            <person name="Thiergart T."/>
            <person name="Pickel B."/>
            <person name="Atanasova L."/>
            <person name="Karlsson M."/>
            <person name="Huettel B."/>
            <person name="Barry K.W."/>
            <person name="Haridas S."/>
            <person name="Chen C."/>
            <person name="Bauer D."/>
            <person name="Andreopoulos W."/>
            <person name="Pangilinan J."/>
            <person name="LaButti K."/>
            <person name="Riley R."/>
            <person name="Lipzen A."/>
            <person name="Clum A."/>
            <person name="Drula E."/>
            <person name="Henrissat B."/>
            <person name="Kohler A."/>
            <person name="Grigoriev I.V."/>
            <person name="Martin F.M."/>
            <person name="Hacquard S."/>
        </authorList>
    </citation>
    <scope>NUCLEOTIDE SEQUENCE</scope>
    <source>
        <strain evidence="2">FSSC 5 MPI-SDFR-AT-0091</strain>
    </source>
</reference>
<feature type="region of interest" description="Disordered" evidence="1">
    <location>
        <begin position="1"/>
        <end position="29"/>
    </location>
</feature>
<feature type="region of interest" description="Disordered" evidence="1">
    <location>
        <begin position="228"/>
        <end position="284"/>
    </location>
</feature>
<dbReference type="EMBL" id="JAGTJS010000012">
    <property type="protein sequence ID" value="KAH7250461.1"/>
    <property type="molecule type" value="Genomic_DNA"/>
</dbReference>
<comment type="caution">
    <text evidence="2">The sequence shown here is derived from an EMBL/GenBank/DDBJ whole genome shotgun (WGS) entry which is preliminary data.</text>
</comment>
<proteinExistence type="predicted"/>
<evidence type="ECO:0000256" key="1">
    <source>
        <dbReference type="SAM" id="MobiDB-lite"/>
    </source>
</evidence>
<sequence>MSVINQGSEKRRPDEIGHPISRRSCPSKYRPPPIARGSIQIACFELCLSMSVWLTFCLSPMLGHYQCAAATAGSRIQNGWMYRMYRHACSDVHWYLAASHPSSRLHHEVAGLSLRGRKDSTERDRRTAPIRARPDFSTVHSAMHHTKLSVRGKPQPHCPAPRTDPLPGPFICASKYLVPPATGGPSESTLLPRRGIHARTAHFKTHTRGKTRRGDETTTLKSILVHYQHDGPERFSRPPAERPENQPERPDVYHLHSPQLVTSSPVCRIDQTKPNPSSPFHRWTTCPRSLRRKLALAFSSEQTSPFRRRLTSSRPQNLPPSPQGRTSTRG</sequence>
<feature type="compositionally biased region" description="Basic and acidic residues" evidence="1">
    <location>
        <begin position="228"/>
        <end position="254"/>
    </location>
</feature>
<gene>
    <name evidence="2" type="ORF">B0J15DRAFT_42773</name>
</gene>
<dbReference type="AlphaFoldDB" id="A0A9P9H4G1"/>
<feature type="compositionally biased region" description="Basic and acidic residues" evidence="1">
    <location>
        <begin position="8"/>
        <end position="17"/>
    </location>
</feature>
<organism evidence="2 3">
    <name type="scientific">Fusarium solani</name>
    <name type="common">Filamentous fungus</name>
    <dbReference type="NCBI Taxonomy" id="169388"/>
    <lineage>
        <taxon>Eukaryota</taxon>
        <taxon>Fungi</taxon>
        <taxon>Dikarya</taxon>
        <taxon>Ascomycota</taxon>
        <taxon>Pezizomycotina</taxon>
        <taxon>Sordariomycetes</taxon>
        <taxon>Hypocreomycetidae</taxon>
        <taxon>Hypocreales</taxon>
        <taxon>Nectriaceae</taxon>
        <taxon>Fusarium</taxon>
        <taxon>Fusarium solani species complex</taxon>
    </lineage>
</organism>
<evidence type="ECO:0000313" key="3">
    <source>
        <dbReference type="Proteomes" id="UP000736672"/>
    </source>
</evidence>
<protein>
    <submittedName>
        <fullName evidence="2">Uncharacterized protein</fullName>
    </submittedName>
</protein>
<feature type="region of interest" description="Disordered" evidence="1">
    <location>
        <begin position="298"/>
        <end position="330"/>
    </location>
</feature>